<reference evidence="2 3" key="1">
    <citation type="journal article" date="2024" name="Commun. Biol.">
        <title>Comparative genomic analysis of thermophilic fungi reveals convergent evolutionary adaptations and gene losses.</title>
        <authorList>
            <person name="Steindorff A.S."/>
            <person name="Aguilar-Pontes M.V."/>
            <person name="Robinson A.J."/>
            <person name="Andreopoulos B."/>
            <person name="LaButti K."/>
            <person name="Kuo A."/>
            <person name="Mondo S."/>
            <person name="Riley R."/>
            <person name="Otillar R."/>
            <person name="Haridas S."/>
            <person name="Lipzen A."/>
            <person name="Grimwood J."/>
            <person name="Schmutz J."/>
            <person name="Clum A."/>
            <person name="Reid I.D."/>
            <person name="Moisan M.C."/>
            <person name="Butler G."/>
            <person name="Nguyen T.T.M."/>
            <person name="Dewar K."/>
            <person name="Conant G."/>
            <person name="Drula E."/>
            <person name="Henrissat B."/>
            <person name="Hansel C."/>
            <person name="Singer S."/>
            <person name="Hutchinson M.I."/>
            <person name="de Vries R.P."/>
            <person name="Natvig D.O."/>
            <person name="Powell A.J."/>
            <person name="Tsang A."/>
            <person name="Grigoriev I.V."/>
        </authorList>
    </citation>
    <scope>NUCLEOTIDE SEQUENCE [LARGE SCALE GENOMIC DNA]</scope>
    <source>
        <strain evidence="2 3">CBS 494.80</strain>
    </source>
</reference>
<evidence type="ECO:0000313" key="2">
    <source>
        <dbReference type="EMBL" id="KAL2063127.1"/>
    </source>
</evidence>
<accession>A0ABR4BZS9</accession>
<evidence type="ECO:0000259" key="1">
    <source>
        <dbReference type="Pfam" id="PF01425"/>
    </source>
</evidence>
<dbReference type="SUPFAM" id="SSF75304">
    <property type="entry name" value="Amidase signature (AS) enzymes"/>
    <property type="match status" value="1"/>
</dbReference>
<protein>
    <recommendedName>
        <fullName evidence="1">Amidase domain-containing protein</fullName>
    </recommendedName>
</protein>
<sequence length="541" mass="58309">MTGAKSSSLAESPIQLPDLQDANLDSLINGLSECHFTSVDLVKVSKCCSALIKIAEGFEAYTARISEVQDDFHAILEMNPDAHRIASRLDAERARGPLHGIPILLKDLIATRDAMNTTAGSFALLGAKVPEDSTVARKLREAGAILLGKTSVSEWANFRSFNSSNGWSARSGQVYGPYYPHQDPWGSSSGSAVAAALGLAWACIGTETDGSIIRPASSNNVVGIKPTVGLTSRYLVIPVSSHLDTVGPLARTVKDAAHLLQAIAGEDSKDPLTADIPAISDYVKACKLSGLEGARIGVPRNAISLGSLPGYESAQTIAFQEALNVLRAAGAIIVDNADFTTAEEFWESPIPTQVVSADFLVDLPQYFNKLISNPNNITSLSTLREFVQKHPLEEYPDRDTALWDLTLAGFDSASPDFEPAYRKYLFYGAQGGLLGALEQYDLDAIVMPADYAAHHFAAPAKGPVVTVPMGAYPADYPITETPRGLIEAAEGIPFGISFLGRRWSEEKLIGMAYAFEQKTMWRERIKPYKSPTTDIEDVIRS</sequence>
<proteinExistence type="predicted"/>
<dbReference type="PANTHER" id="PTHR42678">
    <property type="entry name" value="AMIDASE"/>
    <property type="match status" value="1"/>
</dbReference>
<dbReference type="Gene3D" id="3.90.1300.10">
    <property type="entry name" value="Amidase signature (AS) domain"/>
    <property type="match status" value="1"/>
</dbReference>
<feature type="domain" description="Amidase" evidence="1">
    <location>
        <begin position="59"/>
        <end position="508"/>
    </location>
</feature>
<organism evidence="2 3">
    <name type="scientific">Oculimacula yallundae</name>
    <dbReference type="NCBI Taxonomy" id="86028"/>
    <lineage>
        <taxon>Eukaryota</taxon>
        <taxon>Fungi</taxon>
        <taxon>Dikarya</taxon>
        <taxon>Ascomycota</taxon>
        <taxon>Pezizomycotina</taxon>
        <taxon>Leotiomycetes</taxon>
        <taxon>Helotiales</taxon>
        <taxon>Ploettnerulaceae</taxon>
        <taxon>Oculimacula</taxon>
    </lineage>
</organism>
<dbReference type="Proteomes" id="UP001595075">
    <property type="component" value="Unassembled WGS sequence"/>
</dbReference>
<comment type="caution">
    <text evidence="2">The sequence shown here is derived from an EMBL/GenBank/DDBJ whole genome shotgun (WGS) entry which is preliminary data.</text>
</comment>
<dbReference type="EMBL" id="JAZHXI010000016">
    <property type="protein sequence ID" value="KAL2063127.1"/>
    <property type="molecule type" value="Genomic_DNA"/>
</dbReference>
<keyword evidence="3" id="KW-1185">Reference proteome</keyword>
<evidence type="ECO:0000313" key="3">
    <source>
        <dbReference type="Proteomes" id="UP001595075"/>
    </source>
</evidence>
<dbReference type="InterPro" id="IPR036928">
    <property type="entry name" value="AS_sf"/>
</dbReference>
<dbReference type="PANTHER" id="PTHR42678:SF34">
    <property type="entry name" value="OS04G0183300 PROTEIN"/>
    <property type="match status" value="1"/>
</dbReference>
<dbReference type="InterPro" id="IPR023631">
    <property type="entry name" value="Amidase_dom"/>
</dbReference>
<gene>
    <name evidence="2" type="ORF">VTL71DRAFT_6199</name>
</gene>
<name>A0ABR4BZS9_9HELO</name>
<dbReference type="Pfam" id="PF01425">
    <property type="entry name" value="Amidase"/>
    <property type="match status" value="1"/>
</dbReference>